<feature type="compositionally biased region" description="Acidic residues" evidence="1">
    <location>
        <begin position="65"/>
        <end position="78"/>
    </location>
</feature>
<accession>D4B382</accession>
<dbReference type="Proteomes" id="UP000008866">
    <property type="component" value="Unassembled WGS sequence"/>
</dbReference>
<protein>
    <submittedName>
        <fullName evidence="2">Uncharacterized protein</fullName>
    </submittedName>
</protein>
<dbReference type="EMBL" id="ABSU01000032">
    <property type="protein sequence ID" value="EFE30237.1"/>
    <property type="molecule type" value="Genomic_DNA"/>
</dbReference>
<name>D4B382_ARTBC</name>
<feature type="compositionally biased region" description="Basic residues" evidence="1">
    <location>
        <begin position="113"/>
        <end position="127"/>
    </location>
</feature>
<proteinExistence type="predicted"/>
<keyword evidence="3" id="KW-1185">Reference proteome</keyword>
<comment type="caution">
    <text evidence="2">The sequence shown here is derived from an EMBL/GenBank/DDBJ whole genome shotgun (WGS) entry which is preliminary data.</text>
</comment>
<organism evidence="2 3">
    <name type="scientific">Arthroderma benhamiae (strain ATCC MYA-4681 / CBS 112371)</name>
    <name type="common">Trichophyton mentagrophytes</name>
    <dbReference type="NCBI Taxonomy" id="663331"/>
    <lineage>
        <taxon>Eukaryota</taxon>
        <taxon>Fungi</taxon>
        <taxon>Dikarya</taxon>
        <taxon>Ascomycota</taxon>
        <taxon>Pezizomycotina</taxon>
        <taxon>Eurotiomycetes</taxon>
        <taxon>Eurotiomycetidae</taxon>
        <taxon>Onygenales</taxon>
        <taxon>Arthrodermataceae</taxon>
        <taxon>Trichophyton</taxon>
    </lineage>
</organism>
<evidence type="ECO:0000313" key="2">
    <source>
        <dbReference type="EMBL" id="EFE30237.1"/>
    </source>
</evidence>
<feature type="region of interest" description="Disordered" evidence="1">
    <location>
        <begin position="112"/>
        <end position="131"/>
    </location>
</feature>
<sequence length="266" mass="29518">MVLTSSKAKAVFQQLPRHGDLGEPGEGVDAWPLGGHVDDVVLAVGIDVCFGPVELDGGPDQPREPEDEEDEASEDDDVGQQQAALDEEEHEEDEQQAQAGGGHHQTIVYAMDKKKKKKKKKTKRRANHGVETESWVWTKRNQLKMPREGERVKIVEMFAGDGDAVGMDGKAAAVRLSRRSLLLPSARPDRQGERERRVGRDDAALFQSAAATWWFAGCLLFAGLYCVVSTQRDEGDEEDEKDEEDDETASGFCQRRPRRSRSCIDG</sequence>
<feature type="region of interest" description="Disordered" evidence="1">
    <location>
        <begin position="52"/>
        <end position="105"/>
    </location>
</feature>
<feature type="region of interest" description="Disordered" evidence="1">
    <location>
        <begin position="233"/>
        <end position="266"/>
    </location>
</feature>
<feature type="compositionally biased region" description="Acidic residues" evidence="1">
    <location>
        <begin position="85"/>
        <end position="95"/>
    </location>
</feature>
<dbReference type="AlphaFoldDB" id="D4B382"/>
<dbReference type="RefSeq" id="XP_003010877.1">
    <property type="nucleotide sequence ID" value="XM_003010831.1"/>
</dbReference>
<reference evidence="3" key="1">
    <citation type="journal article" date="2011" name="Genome Biol.">
        <title>Comparative and functional genomics provide insights into the pathogenicity of dermatophytic fungi.</title>
        <authorList>
            <person name="Burmester A."/>
            <person name="Shelest E."/>
            <person name="Gloeckner G."/>
            <person name="Heddergott C."/>
            <person name="Schindler S."/>
            <person name="Staib P."/>
            <person name="Heidel A."/>
            <person name="Felder M."/>
            <person name="Petzold A."/>
            <person name="Szafranski K."/>
            <person name="Feuermann M."/>
            <person name="Pedruzzi I."/>
            <person name="Priebe S."/>
            <person name="Groth M."/>
            <person name="Winkler R."/>
            <person name="Li W."/>
            <person name="Kniemeyer O."/>
            <person name="Schroeckh V."/>
            <person name="Hertweck C."/>
            <person name="Hube B."/>
            <person name="White T.C."/>
            <person name="Platzer M."/>
            <person name="Guthke R."/>
            <person name="Heitman J."/>
            <person name="Woestemeyer J."/>
            <person name="Zipfel P.F."/>
            <person name="Monod M."/>
            <person name="Brakhage A.A."/>
        </authorList>
    </citation>
    <scope>NUCLEOTIDE SEQUENCE [LARGE SCALE GENOMIC DNA]</scope>
    <source>
        <strain evidence="3">ATCC MYA-4681 / CBS 112371</strain>
    </source>
</reference>
<dbReference type="HOGENOM" id="CLU_1045756_0_0_1"/>
<dbReference type="KEGG" id="abe:ARB_02916"/>
<dbReference type="GeneID" id="9524992"/>
<feature type="compositionally biased region" description="Acidic residues" evidence="1">
    <location>
        <begin position="234"/>
        <end position="248"/>
    </location>
</feature>
<evidence type="ECO:0000256" key="1">
    <source>
        <dbReference type="SAM" id="MobiDB-lite"/>
    </source>
</evidence>
<evidence type="ECO:0000313" key="3">
    <source>
        <dbReference type="Proteomes" id="UP000008866"/>
    </source>
</evidence>
<gene>
    <name evidence="2" type="ORF">ARB_02916</name>
</gene>
<feature type="compositionally biased region" description="Basic residues" evidence="1">
    <location>
        <begin position="255"/>
        <end position="266"/>
    </location>
</feature>